<comment type="caution">
    <text evidence="3">The sequence shown here is derived from an EMBL/GenBank/DDBJ whole genome shotgun (WGS) entry which is preliminary data.</text>
</comment>
<keyword evidence="1" id="KW-0812">Transmembrane</keyword>
<dbReference type="RefSeq" id="WP_006281995.1">
    <property type="nucleotide sequence ID" value="NZ_BPTR01000002.1"/>
</dbReference>
<keyword evidence="1" id="KW-0472">Membrane</keyword>
<dbReference type="EMBL" id="BPTR01000002">
    <property type="protein sequence ID" value="GJG29083.1"/>
    <property type="molecule type" value="Genomic_DNA"/>
</dbReference>
<keyword evidence="1" id="KW-1133">Transmembrane helix</keyword>
<dbReference type="InterPro" id="IPR005182">
    <property type="entry name" value="YdbS-like_PH"/>
</dbReference>
<feature type="transmembrane region" description="Helical" evidence="1">
    <location>
        <begin position="45"/>
        <end position="64"/>
    </location>
</feature>
<evidence type="ECO:0000313" key="3">
    <source>
        <dbReference type="EMBL" id="GJG29083.1"/>
    </source>
</evidence>
<evidence type="ECO:0000259" key="2">
    <source>
        <dbReference type="Pfam" id="PF03703"/>
    </source>
</evidence>
<reference evidence="3" key="1">
    <citation type="submission" date="2021-08" db="EMBL/GenBank/DDBJ databases">
        <title>Prevotella lacticifex sp. nov., isolated from rumen of cow.</title>
        <authorList>
            <person name="Shinkai T."/>
            <person name="Ikeyama N."/>
            <person name="Kumagai M."/>
            <person name="Ohmori H."/>
            <person name="Sakamoto M."/>
            <person name="Ohkuma M."/>
            <person name="Mitsumori M."/>
        </authorList>
    </citation>
    <scope>NUCLEOTIDE SEQUENCE</scope>
    <source>
        <strain evidence="3">DSM 11371</strain>
    </source>
</reference>
<proteinExistence type="predicted"/>
<dbReference type="Pfam" id="PF03703">
    <property type="entry name" value="bPH_2"/>
    <property type="match status" value="1"/>
</dbReference>
<organism evidence="3 4">
    <name type="scientific">Segatella bryantii</name>
    <name type="common">Prevotella bryantii</name>
    <dbReference type="NCBI Taxonomy" id="77095"/>
    <lineage>
        <taxon>Bacteria</taxon>
        <taxon>Pseudomonadati</taxon>
        <taxon>Bacteroidota</taxon>
        <taxon>Bacteroidia</taxon>
        <taxon>Bacteroidales</taxon>
        <taxon>Prevotellaceae</taxon>
        <taxon>Segatella</taxon>
    </lineage>
</organism>
<dbReference type="Proteomes" id="UP000887043">
    <property type="component" value="Unassembled WGS sequence"/>
</dbReference>
<sequence length="162" mass="19085">MDSIKRFRTITLRPHWAQYFISQGMLFIITLLLLLAAGWEGTPIRFPFIVCACIIGLVLLYRCLYLNTLKYIVSSEQLIIEHGVFRRKNDYIELYRVVDYEVNRSLAEQLFGLKTVSIYSGDRTSPRLDILGVKENLDVVSIIRERVEWNRQIKHIYEVTNR</sequence>
<evidence type="ECO:0000313" key="4">
    <source>
        <dbReference type="Proteomes" id="UP000887043"/>
    </source>
</evidence>
<dbReference type="AlphaFoldDB" id="A0AA37I0C2"/>
<feature type="domain" description="YdbS-like PH" evidence="2">
    <location>
        <begin position="68"/>
        <end position="135"/>
    </location>
</feature>
<accession>A0AA37I0C2</accession>
<name>A0AA37I0C2_SEGBR</name>
<protein>
    <recommendedName>
        <fullName evidence="2">YdbS-like PH domain-containing protein</fullName>
    </recommendedName>
</protein>
<feature type="transmembrane region" description="Helical" evidence="1">
    <location>
        <begin position="20"/>
        <end position="39"/>
    </location>
</feature>
<gene>
    <name evidence="3" type="ORF">PRRU23_27830</name>
</gene>
<dbReference type="PANTHER" id="PTHR37938:SF1">
    <property type="entry name" value="BLL0215 PROTEIN"/>
    <property type="match status" value="1"/>
</dbReference>
<dbReference type="PANTHER" id="PTHR37938">
    <property type="entry name" value="BLL0215 PROTEIN"/>
    <property type="match status" value="1"/>
</dbReference>
<evidence type="ECO:0000256" key="1">
    <source>
        <dbReference type="SAM" id="Phobius"/>
    </source>
</evidence>